<dbReference type="Pfam" id="PF07366">
    <property type="entry name" value="SnoaL"/>
    <property type="match status" value="1"/>
</dbReference>
<protein>
    <submittedName>
        <fullName evidence="2">Predicted ester cyclase</fullName>
    </submittedName>
</protein>
<dbReference type="Proteomes" id="UP000199598">
    <property type="component" value="Unassembled WGS sequence"/>
</dbReference>
<proteinExistence type="predicted"/>
<evidence type="ECO:0000313" key="3">
    <source>
        <dbReference type="Proteomes" id="UP000199598"/>
    </source>
</evidence>
<keyword evidence="3" id="KW-1185">Reference proteome</keyword>
<reference evidence="2 3" key="1">
    <citation type="submission" date="2016-10" db="EMBL/GenBank/DDBJ databases">
        <authorList>
            <person name="Varghese N."/>
            <person name="Submissions S."/>
        </authorList>
    </citation>
    <scope>NUCLEOTIDE SEQUENCE [LARGE SCALE GENOMIC DNA]</scope>
    <source>
        <strain evidence="2 3">DSM 16392</strain>
    </source>
</reference>
<comment type="caution">
    <text evidence="2">The sequence shown here is derived from an EMBL/GenBank/DDBJ whole genome shotgun (WGS) entry which is preliminary data.</text>
</comment>
<gene>
    <name evidence="2" type="ORF">SAMN04488518_11730</name>
</gene>
<keyword evidence="1" id="KW-0732">Signal</keyword>
<name>A0A1I4F4T8_9HYPH</name>
<accession>A0A1I4F4T8</accession>
<organism evidence="2 3">
    <name type="scientific">Pseudovibrio ascidiaceicola</name>
    <dbReference type="NCBI Taxonomy" id="285279"/>
    <lineage>
        <taxon>Bacteria</taxon>
        <taxon>Pseudomonadati</taxon>
        <taxon>Pseudomonadota</taxon>
        <taxon>Alphaproteobacteria</taxon>
        <taxon>Hyphomicrobiales</taxon>
        <taxon>Stappiaceae</taxon>
        <taxon>Pseudovibrio</taxon>
    </lineage>
</organism>
<dbReference type="SUPFAM" id="SSF54427">
    <property type="entry name" value="NTF2-like"/>
    <property type="match status" value="1"/>
</dbReference>
<dbReference type="RefSeq" id="WP_093523547.1">
    <property type="nucleotide sequence ID" value="NZ_FOSK01000017.1"/>
</dbReference>
<dbReference type="EMBL" id="FOSK01000017">
    <property type="protein sequence ID" value="SFL11867.1"/>
    <property type="molecule type" value="Genomic_DNA"/>
</dbReference>
<dbReference type="InterPro" id="IPR032710">
    <property type="entry name" value="NTF2-like_dom_sf"/>
</dbReference>
<evidence type="ECO:0000313" key="2">
    <source>
        <dbReference type="EMBL" id="SFL11867.1"/>
    </source>
</evidence>
<feature type="chain" id="PRO_5046018020" evidence="1">
    <location>
        <begin position="23"/>
        <end position="157"/>
    </location>
</feature>
<dbReference type="InterPro" id="IPR009959">
    <property type="entry name" value="Cyclase_SnoaL-like"/>
</dbReference>
<evidence type="ECO:0000256" key="1">
    <source>
        <dbReference type="SAM" id="SignalP"/>
    </source>
</evidence>
<feature type="signal peptide" evidence="1">
    <location>
        <begin position="1"/>
        <end position="22"/>
    </location>
</feature>
<dbReference type="Gene3D" id="3.10.450.50">
    <property type="match status" value="1"/>
</dbReference>
<sequence>MNKLKLAVATAALALSTAIAGATEATDLLSKFYEVADSRPFDRAELAKFYADDMVDHNNHGNQNAKQTALDTYTALAAGAPDSRHELGMVEPIGDDKVLIYWRYKGTNTDGLFGAEANGNAFDIAGFEVYRVENGTIHEFWHVEELSSLSAQLATKK</sequence>